<dbReference type="OMA" id="AIMCDEN"/>
<proteinExistence type="evidence at transcript level"/>
<name>B8LP46_PICSI</name>
<protein>
    <submittedName>
        <fullName evidence="1">Uncharacterized protein</fullName>
    </submittedName>
</protein>
<reference evidence="1" key="1">
    <citation type="submission" date="2007-06" db="EMBL/GenBank/DDBJ databases">
        <title>Full length cDNA sequences from Sitka Spruce (Picea sitchensis).</title>
        <authorList>
            <person name="Ralph S.G."/>
            <person name="Chun H.E."/>
            <person name="Liao N."/>
            <person name="Ali J."/>
            <person name="Reid K."/>
            <person name="Kolosova N."/>
            <person name="Cooper N."/>
            <person name="Cullis C."/>
            <person name="Jancsik S."/>
            <person name="Moore R."/>
            <person name="Mayo M."/>
            <person name="Wagner S."/>
            <person name="Holt R.A."/>
            <person name="Jones S.J.M."/>
            <person name="Marra M.A."/>
            <person name="Ritland C.E."/>
            <person name="Ritland K."/>
            <person name="Bohlmann J."/>
        </authorList>
    </citation>
    <scope>NUCLEOTIDE SEQUENCE</scope>
    <source>
        <tissue evidence="1">Green portion of the leader tissue</tissue>
    </source>
</reference>
<sequence>MSVARLIDVFFVVSGKMFVRGWMPQRNAVEAYSYCPLTNLWEEEDWMLRVLGSALPLNKFAIMCDENDMYMVELLEAFPVWDSQTMRFYLSINKLNNETLEWVRVCQILDKAESDFCKCSDIDIEVCFDALKDGVVVL</sequence>
<evidence type="ECO:0000313" key="1">
    <source>
        <dbReference type="EMBL" id="ABR17426.1"/>
    </source>
</evidence>
<dbReference type="AlphaFoldDB" id="B8LP46"/>
<organism evidence="1">
    <name type="scientific">Picea sitchensis</name>
    <name type="common">Sitka spruce</name>
    <name type="synonym">Pinus sitchensis</name>
    <dbReference type="NCBI Taxonomy" id="3332"/>
    <lineage>
        <taxon>Eukaryota</taxon>
        <taxon>Viridiplantae</taxon>
        <taxon>Streptophyta</taxon>
        <taxon>Embryophyta</taxon>
        <taxon>Tracheophyta</taxon>
        <taxon>Spermatophyta</taxon>
        <taxon>Pinopsida</taxon>
        <taxon>Pinidae</taxon>
        <taxon>Conifers I</taxon>
        <taxon>Pinales</taxon>
        <taxon>Pinaceae</taxon>
        <taxon>Picea</taxon>
    </lineage>
</organism>
<accession>B8LP46</accession>
<dbReference type="EMBL" id="EF677614">
    <property type="protein sequence ID" value="ABR17426.1"/>
    <property type="molecule type" value="mRNA"/>
</dbReference>